<reference evidence="1" key="1">
    <citation type="submission" date="2021-11" db="EMBL/GenBank/DDBJ databases">
        <authorList>
            <person name="Qingchun L."/>
            <person name="Dong Z."/>
            <person name="Zongwei Q."/>
            <person name="Jia Z."/>
            <person name="Duotao L."/>
        </authorList>
    </citation>
    <scope>NUCLEOTIDE SEQUENCE</scope>
    <source>
        <strain evidence="1">WLY-B-L2</strain>
    </source>
</reference>
<evidence type="ECO:0000313" key="2">
    <source>
        <dbReference type="Proteomes" id="UP001165422"/>
    </source>
</evidence>
<dbReference type="Proteomes" id="UP001165422">
    <property type="component" value="Unassembled WGS sequence"/>
</dbReference>
<proteinExistence type="predicted"/>
<dbReference type="RefSeq" id="WP_150358700.1">
    <property type="nucleotide sequence ID" value="NZ_JAJJPB010000049.1"/>
</dbReference>
<name>A0ABS8NAD2_9CLOT</name>
<evidence type="ECO:0000313" key="1">
    <source>
        <dbReference type="EMBL" id="MCC9296764.1"/>
    </source>
</evidence>
<comment type="caution">
    <text evidence="1">The sequence shown here is derived from an EMBL/GenBank/DDBJ whole genome shotgun (WGS) entry which is preliminary data.</text>
</comment>
<gene>
    <name evidence="1" type="ORF">LN736_18175</name>
</gene>
<keyword evidence="2" id="KW-1185">Reference proteome</keyword>
<accession>A0ABS8NAD2</accession>
<sequence>MYADDLVASAIAGKYSAPLILVDGDDSAAISSSIEYIKNNTTLRVYFYFVPLNDDENLEIKEPKIDEFKRNGFTVVEWGGICP</sequence>
<dbReference type="EMBL" id="JAJJPB010000049">
    <property type="protein sequence ID" value="MCC9296764.1"/>
    <property type="molecule type" value="Genomic_DNA"/>
</dbReference>
<protein>
    <submittedName>
        <fullName evidence="1">Cell wall-binding repeat-containing protein</fullName>
    </submittedName>
</protein>
<organism evidence="1 2">
    <name type="scientific">Clostridium aromativorans</name>
    <dbReference type="NCBI Taxonomy" id="2836848"/>
    <lineage>
        <taxon>Bacteria</taxon>
        <taxon>Bacillati</taxon>
        <taxon>Bacillota</taxon>
        <taxon>Clostridia</taxon>
        <taxon>Eubacteriales</taxon>
        <taxon>Clostridiaceae</taxon>
        <taxon>Clostridium</taxon>
    </lineage>
</organism>